<proteinExistence type="predicted"/>
<evidence type="ECO:0008006" key="4">
    <source>
        <dbReference type="Google" id="ProtNLM"/>
    </source>
</evidence>
<evidence type="ECO:0000313" key="2">
    <source>
        <dbReference type="EMBL" id="KAK0743508.1"/>
    </source>
</evidence>
<gene>
    <name evidence="2" type="ORF">B0T18DRAFT_448194</name>
</gene>
<name>A0AA40EQ89_9PEZI</name>
<reference evidence="2" key="1">
    <citation type="submission" date="2023-06" db="EMBL/GenBank/DDBJ databases">
        <title>Genome-scale phylogeny and comparative genomics of the fungal order Sordariales.</title>
        <authorList>
            <consortium name="Lawrence Berkeley National Laboratory"/>
            <person name="Hensen N."/>
            <person name="Bonometti L."/>
            <person name="Westerberg I."/>
            <person name="Brannstrom I.O."/>
            <person name="Guillou S."/>
            <person name="Cros-Aarteil S."/>
            <person name="Calhoun S."/>
            <person name="Haridas S."/>
            <person name="Kuo A."/>
            <person name="Mondo S."/>
            <person name="Pangilinan J."/>
            <person name="Riley R."/>
            <person name="LaButti K."/>
            <person name="Andreopoulos B."/>
            <person name="Lipzen A."/>
            <person name="Chen C."/>
            <person name="Yanf M."/>
            <person name="Daum C."/>
            <person name="Ng V."/>
            <person name="Clum A."/>
            <person name="Steindorff A."/>
            <person name="Ohm R."/>
            <person name="Martin F."/>
            <person name="Silar P."/>
            <person name="Natvig D."/>
            <person name="Lalanne C."/>
            <person name="Gautier V."/>
            <person name="Ament-velasquez S.L."/>
            <person name="Kruys A."/>
            <person name="Hutchinson M.I."/>
            <person name="Powell A.J."/>
            <person name="Barry K."/>
            <person name="Miller A.N."/>
            <person name="Grigoriev I.V."/>
            <person name="Debuchy R."/>
            <person name="Gladieux P."/>
            <person name="Thoren M.H."/>
            <person name="Johannesson H."/>
        </authorList>
    </citation>
    <scope>NUCLEOTIDE SEQUENCE</scope>
    <source>
        <strain evidence="2">SMH3187-1</strain>
    </source>
</reference>
<protein>
    <recommendedName>
        <fullName evidence="4">Transmembrane protein</fullName>
    </recommendedName>
</protein>
<organism evidence="2 3">
    <name type="scientific">Schizothecium vesticola</name>
    <dbReference type="NCBI Taxonomy" id="314040"/>
    <lineage>
        <taxon>Eukaryota</taxon>
        <taxon>Fungi</taxon>
        <taxon>Dikarya</taxon>
        <taxon>Ascomycota</taxon>
        <taxon>Pezizomycotina</taxon>
        <taxon>Sordariomycetes</taxon>
        <taxon>Sordariomycetidae</taxon>
        <taxon>Sordariales</taxon>
        <taxon>Schizotheciaceae</taxon>
        <taxon>Schizothecium</taxon>
    </lineage>
</organism>
<dbReference type="AlphaFoldDB" id="A0AA40EQ89"/>
<evidence type="ECO:0000256" key="1">
    <source>
        <dbReference type="SAM" id="SignalP"/>
    </source>
</evidence>
<evidence type="ECO:0000313" key="3">
    <source>
        <dbReference type="Proteomes" id="UP001172155"/>
    </source>
</evidence>
<dbReference type="EMBL" id="JAUKUD010000005">
    <property type="protein sequence ID" value="KAK0743508.1"/>
    <property type="molecule type" value="Genomic_DNA"/>
</dbReference>
<feature type="chain" id="PRO_5041368854" description="Transmembrane protein" evidence="1">
    <location>
        <begin position="36"/>
        <end position="766"/>
    </location>
</feature>
<keyword evidence="1" id="KW-0732">Signal</keyword>
<comment type="caution">
    <text evidence="2">The sequence shown here is derived from an EMBL/GenBank/DDBJ whole genome shotgun (WGS) entry which is preliminary data.</text>
</comment>
<keyword evidence="3" id="KW-1185">Reference proteome</keyword>
<sequence>MMKATPKQHRRGGSPPRHIQTLISALASLFLRALTAPSLISALAASRRQPTETPKVLLPKPPAHTTAAARAALQHLPALGATAVLLALNGLQVFWDTQGLSTSDVNLRLNALQFAAKGHEIAAVASAGAVVLDLVRWLLLRKSGLPLGGVLMGFQVADLTVLWKPPFWSLVAPWRGGAWGRGLFVPVLVAAMAISLAAGPSSAILVIPSLDWWDWPVPADAYLYDNVNSAETNFYINATEDRIWPAHITKTDFFPPACPTNATILREEEASAVCPSAGMARVVDWLRAPKNRMARGYKISVPMPANVGIDVFHRDIQLTKTHVELTAGAQEWALAETSREDLGYYLIAARSLLALKLGWNDVPGTKLSLDLADEKVPLVPQTFVACYADPVVLPDAAPTNKTLGNLIGDRNFEFPIRNSSRFASKWPAPEQLGSEPQGIVAAWLESPSWLDAASRPSIALAVVDARLVTDPGPGDSGTTIWTHACSVFAGWRDVSEPSHIVPGTDANLHAPDLDSTQGATLQQWAGPYQPQFDAEWNIVPANTNASINNNVSSLATHPIVIDPSYADAVFPGKTIFNTLWNTSETHITSPLSQYLDLTLASLMTDALARLGMQNSLLVTFREAATGVLSAMELVRITDVTVSVPLDPAQQLPLSPGSGSGAVLTQVFPHRARWGYSYSLFNGNVSRALAAAFLLAHAALALAHVLAVAVTGWLCEAYGEPLEMLAVAVGSRPNVEWSLNKNLFWALRRLRLADRRRTMWIDLLSIN</sequence>
<feature type="signal peptide" evidence="1">
    <location>
        <begin position="1"/>
        <end position="35"/>
    </location>
</feature>
<dbReference type="Proteomes" id="UP001172155">
    <property type="component" value="Unassembled WGS sequence"/>
</dbReference>
<accession>A0AA40EQ89</accession>